<dbReference type="InterPro" id="IPR008013">
    <property type="entry name" value="GATA_N"/>
</dbReference>
<proteinExistence type="predicted"/>
<sequence length="176" mass="18917">MYQTLAIAQTQAAYESPSASYMHSNPNSPVYVPTSRVGPMIPSLPYLQPTVSSQPSHGVSSHPVWSQATPESPSYSAGSPHTSSRFHYSPSPPMNNGTSRDSGYSNPLNSNSRDQYLPRPISGSYASPYSSYVGPQLPQLSPAWPAAPFDNSMLHSLQTRGPQISIRPGPGDQINV</sequence>
<dbReference type="Proteomes" id="UP000694621">
    <property type="component" value="Unplaced"/>
</dbReference>
<evidence type="ECO:0000313" key="4">
    <source>
        <dbReference type="Proteomes" id="UP000694621"/>
    </source>
</evidence>
<dbReference type="AlphaFoldDB" id="A0A8B9JEZ4"/>
<evidence type="ECO:0000313" key="3">
    <source>
        <dbReference type="Ensembl" id="ENSAMXP00005020576.1"/>
    </source>
</evidence>
<feature type="compositionally biased region" description="Polar residues" evidence="1">
    <location>
        <begin position="49"/>
        <end position="86"/>
    </location>
</feature>
<organism evidence="3 4">
    <name type="scientific">Astyanax mexicanus</name>
    <name type="common">Blind cave fish</name>
    <name type="synonym">Astyanax fasciatus mexicanus</name>
    <dbReference type="NCBI Taxonomy" id="7994"/>
    <lineage>
        <taxon>Eukaryota</taxon>
        <taxon>Metazoa</taxon>
        <taxon>Chordata</taxon>
        <taxon>Craniata</taxon>
        <taxon>Vertebrata</taxon>
        <taxon>Euteleostomi</taxon>
        <taxon>Actinopterygii</taxon>
        <taxon>Neopterygii</taxon>
        <taxon>Teleostei</taxon>
        <taxon>Ostariophysi</taxon>
        <taxon>Characiformes</taxon>
        <taxon>Characoidei</taxon>
        <taxon>Acestrorhamphidae</taxon>
        <taxon>Acestrorhamphinae</taxon>
        <taxon>Astyanax</taxon>
    </lineage>
</organism>
<protein>
    <submittedName>
        <fullName evidence="3">GATA binding protein 6</fullName>
    </submittedName>
</protein>
<dbReference type="GO" id="GO:0005634">
    <property type="term" value="C:nucleus"/>
    <property type="evidence" value="ECO:0007669"/>
    <property type="project" value="InterPro"/>
</dbReference>
<dbReference type="GO" id="GO:0045893">
    <property type="term" value="P:positive regulation of DNA-templated transcription"/>
    <property type="evidence" value="ECO:0007669"/>
    <property type="project" value="InterPro"/>
</dbReference>
<name>A0A8B9JEZ4_ASTMX</name>
<accession>A0A8B9JEZ4</accession>
<dbReference type="Ensembl" id="ENSAMXT00005022745.1">
    <property type="protein sequence ID" value="ENSAMXP00005020576.1"/>
    <property type="gene ID" value="ENSAMXG00005010659.1"/>
</dbReference>
<dbReference type="GO" id="GO:0003677">
    <property type="term" value="F:DNA binding"/>
    <property type="evidence" value="ECO:0007669"/>
    <property type="project" value="InterPro"/>
</dbReference>
<reference evidence="3" key="1">
    <citation type="submission" date="2025-08" db="UniProtKB">
        <authorList>
            <consortium name="Ensembl"/>
        </authorList>
    </citation>
    <scope>IDENTIFICATION</scope>
</reference>
<feature type="domain" description="GATA-type transcription activator N-terminal" evidence="2">
    <location>
        <begin position="1"/>
        <end position="168"/>
    </location>
</feature>
<dbReference type="Pfam" id="PF05349">
    <property type="entry name" value="GATA-N"/>
    <property type="match status" value="1"/>
</dbReference>
<feature type="compositionally biased region" description="Polar residues" evidence="1">
    <location>
        <begin position="94"/>
        <end position="114"/>
    </location>
</feature>
<evidence type="ECO:0000259" key="2">
    <source>
        <dbReference type="Pfam" id="PF05349"/>
    </source>
</evidence>
<evidence type="ECO:0000256" key="1">
    <source>
        <dbReference type="SAM" id="MobiDB-lite"/>
    </source>
</evidence>
<feature type="region of interest" description="Disordered" evidence="1">
    <location>
        <begin position="48"/>
        <end position="121"/>
    </location>
</feature>
<dbReference type="GO" id="GO:0008270">
    <property type="term" value="F:zinc ion binding"/>
    <property type="evidence" value="ECO:0007669"/>
    <property type="project" value="InterPro"/>
</dbReference>